<evidence type="ECO:0000256" key="1">
    <source>
        <dbReference type="ARBA" id="ARBA00004651"/>
    </source>
</evidence>
<comment type="similarity">
    <text evidence="7">Belongs to the binding-protein-dependent transport system permease family.</text>
</comment>
<keyword evidence="4 7" id="KW-0812">Transmembrane</keyword>
<dbReference type="InterPro" id="IPR035906">
    <property type="entry name" value="MetI-like_sf"/>
</dbReference>
<keyword evidence="3" id="KW-1003">Cell membrane</keyword>
<dbReference type="STRING" id="1423778.FC70_GL000173"/>
<evidence type="ECO:0000256" key="4">
    <source>
        <dbReference type="ARBA" id="ARBA00022692"/>
    </source>
</evidence>
<evidence type="ECO:0000256" key="6">
    <source>
        <dbReference type="ARBA" id="ARBA00023136"/>
    </source>
</evidence>
<feature type="transmembrane region" description="Helical" evidence="7">
    <location>
        <begin position="6"/>
        <end position="29"/>
    </location>
</feature>
<dbReference type="EMBL" id="AZFE01000002">
    <property type="protein sequence ID" value="KRL58100.1"/>
    <property type="molecule type" value="Genomic_DNA"/>
</dbReference>
<feature type="domain" description="ABC transmembrane type-1" evidence="8">
    <location>
        <begin position="1"/>
        <end position="189"/>
    </location>
</feature>
<organism evidence="9 10">
    <name type="scientific">Paucilactobacillus oligofermentans DSM 15707 = LMG 22743</name>
    <dbReference type="NCBI Taxonomy" id="1423778"/>
    <lineage>
        <taxon>Bacteria</taxon>
        <taxon>Bacillati</taxon>
        <taxon>Bacillota</taxon>
        <taxon>Bacilli</taxon>
        <taxon>Lactobacillales</taxon>
        <taxon>Lactobacillaceae</taxon>
        <taxon>Paucilactobacillus</taxon>
    </lineage>
</organism>
<dbReference type="InterPro" id="IPR051322">
    <property type="entry name" value="AA_ABC_Transporter_Permease"/>
</dbReference>
<dbReference type="PANTHER" id="PTHR30450:SF1">
    <property type="entry name" value="D-METHIONINE TRANSPORT SYSTEM PERMEASE PROTEIN METI-RELATED"/>
    <property type="match status" value="1"/>
</dbReference>
<evidence type="ECO:0000313" key="10">
    <source>
        <dbReference type="Proteomes" id="UP000051697"/>
    </source>
</evidence>
<comment type="subcellular location">
    <subcellularLocation>
        <location evidence="1 7">Cell membrane</location>
        <topology evidence="1 7">Multi-pass membrane protein</topology>
    </subcellularLocation>
</comment>
<keyword evidence="10" id="KW-1185">Reference proteome</keyword>
<proteinExistence type="inferred from homology"/>
<dbReference type="InterPro" id="IPR000515">
    <property type="entry name" value="MetI-like"/>
</dbReference>
<evidence type="ECO:0000256" key="3">
    <source>
        <dbReference type="ARBA" id="ARBA00022475"/>
    </source>
</evidence>
<sequence length="198" mass="20912">MVGWTALIAGIIGISFGILLTITGPKGILENTLVYSVLDKFINIIRSVPFIILLALVVPLTRIIVGTSIGTIAAIVPLSIGVFPFYARQVQNALVEVDSGIIEAAQASGSSNFDLIFGVYLKEGTSELIRVSIVTLIGVIDFTAMAGAIGGGGLGNLAISLGYDRFENDITIAATLIILVMVLVTQTIGDYFVRRTTH</sequence>
<evidence type="ECO:0000313" key="9">
    <source>
        <dbReference type="EMBL" id="KRL58100.1"/>
    </source>
</evidence>
<dbReference type="GO" id="GO:0048473">
    <property type="term" value="P:D-methionine transmembrane transport"/>
    <property type="evidence" value="ECO:0007669"/>
    <property type="project" value="TreeGrafter"/>
</dbReference>
<keyword evidence="6 7" id="KW-0472">Membrane</keyword>
<feature type="transmembrane region" description="Helical" evidence="7">
    <location>
        <begin position="41"/>
        <end position="58"/>
    </location>
</feature>
<dbReference type="Proteomes" id="UP000051697">
    <property type="component" value="Unassembled WGS sequence"/>
</dbReference>
<evidence type="ECO:0000259" key="8">
    <source>
        <dbReference type="PROSITE" id="PS50928"/>
    </source>
</evidence>
<evidence type="ECO:0000256" key="5">
    <source>
        <dbReference type="ARBA" id="ARBA00022989"/>
    </source>
</evidence>
<accession>A0A0R1RSA9</accession>
<dbReference type="Gene3D" id="1.10.3720.10">
    <property type="entry name" value="MetI-like"/>
    <property type="match status" value="1"/>
</dbReference>
<comment type="caution">
    <text evidence="9">The sequence shown here is derived from an EMBL/GenBank/DDBJ whole genome shotgun (WGS) entry which is preliminary data.</text>
</comment>
<feature type="transmembrane region" description="Helical" evidence="7">
    <location>
        <begin position="170"/>
        <end position="193"/>
    </location>
</feature>
<evidence type="ECO:0000256" key="7">
    <source>
        <dbReference type="RuleBase" id="RU363032"/>
    </source>
</evidence>
<dbReference type="PROSITE" id="PS50928">
    <property type="entry name" value="ABC_TM1"/>
    <property type="match status" value="1"/>
</dbReference>
<dbReference type="AlphaFoldDB" id="A0A0R1RSA9"/>
<name>A0A0R1RSA9_9LACO</name>
<dbReference type="SUPFAM" id="SSF161098">
    <property type="entry name" value="MetI-like"/>
    <property type="match status" value="1"/>
</dbReference>
<keyword evidence="2 7" id="KW-0813">Transport</keyword>
<protein>
    <submittedName>
        <fullName evidence="9">Abc superfamily atp binding cassette transporter, membrane protein</fullName>
    </submittedName>
</protein>
<dbReference type="PATRIC" id="fig|1423778.4.peg.189"/>
<gene>
    <name evidence="9" type="ORF">FC70_GL000173</name>
</gene>
<dbReference type="PANTHER" id="PTHR30450">
    <property type="entry name" value="ABC TRANSPORTER PERMEASE"/>
    <property type="match status" value="1"/>
</dbReference>
<evidence type="ECO:0000256" key="2">
    <source>
        <dbReference type="ARBA" id="ARBA00022448"/>
    </source>
</evidence>
<feature type="transmembrane region" description="Helical" evidence="7">
    <location>
        <begin position="128"/>
        <end position="150"/>
    </location>
</feature>
<keyword evidence="5 7" id="KW-1133">Transmembrane helix</keyword>
<dbReference type="Pfam" id="PF00528">
    <property type="entry name" value="BPD_transp_1"/>
    <property type="match status" value="1"/>
</dbReference>
<dbReference type="CDD" id="cd06261">
    <property type="entry name" value="TM_PBP2"/>
    <property type="match status" value="1"/>
</dbReference>
<reference evidence="9 10" key="1">
    <citation type="journal article" date="2015" name="Genome Announc.">
        <title>Expanding the biotechnology potential of lactobacilli through comparative genomics of 213 strains and associated genera.</title>
        <authorList>
            <person name="Sun Z."/>
            <person name="Harris H.M."/>
            <person name="McCann A."/>
            <person name="Guo C."/>
            <person name="Argimon S."/>
            <person name="Zhang W."/>
            <person name="Yang X."/>
            <person name="Jeffery I.B."/>
            <person name="Cooney J.C."/>
            <person name="Kagawa T.F."/>
            <person name="Liu W."/>
            <person name="Song Y."/>
            <person name="Salvetti E."/>
            <person name="Wrobel A."/>
            <person name="Rasinkangas P."/>
            <person name="Parkhill J."/>
            <person name="Rea M.C."/>
            <person name="O'Sullivan O."/>
            <person name="Ritari J."/>
            <person name="Douillard F.P."/>
            <person name="Paul Ross R."/>
            <person name="Yang R."/>
            <person name="Briner A.E."/>
            <person name="Felis G.E."/>
            <person name="de Vos W.M."/>
            <person name="Barrangou R."/>
            <person name="Klaenhammer T.R."/>
            <person name="Caufield P.W."/>
            <person name="Cui Y."/>
            <person name="Zhang H."/>
            <person name="O'Toole P.W."/>
        </authorList>
    </citation>
    <scope>NUCLEOTIDE SEQUENCE [LARGE SCALE GENOMIC DNA]</scope>
    <source>
        <strain evidence="9 10">DSM 15707</strain>
    </source>
</reference>
<dbReference type="GO" id="GO:0005886">
    <property type="term" value="C:plasma membrane"/>
    <property type="evidence" value="ECO:0007669"/>
    <property type="project" value="UniProtKB-SubCell"/>
</dbReference>